<evidence type="ECO:0000313" key="2">
    <source>
        <dbReference type="EMBL" id="PWA54973.1"/>
    </source>
</evidence>
<gene>
    <name evidence="2" type="ORF">CTI12_AA432690</name>
</gene>
<reference evidence="2 3" key="1">
    <citation type="journal article" date="2018" name="Mol. Plant">
        <title>The genome of Artemisia annua provides insight into the evolution of Asteraceae family and artemisinin biosynthesis.</title>
        <authorList>
            <person name="Shen Q."/>
            <person name="Zhang L."/>
            <person name="Liao Z."/>
            <person name="Wang S."/>
            <person name="Yan T."/>
            <person name="Shi P."/>
            <person name="Liu M."/>
            <person name="Fu X."/>
            <person name="Pan Q."/>
            <person name="Wang Y."/>
            <person name="Lv Z."/>
            <person name="Lu X."/>
            <person name="Zhang F."/>
            <person name="Jiang W."/>
            <person name="Ma Y."/>
            <person name="Chen M."/>
            <person name="Hao X."/>
            <person name="Li L."/>
            <person name="Tang Y."/>
            <person name="Lv G."/>
            <person name="Zhou Y."/>
            <person name="Sun X."/>
            <person name="Brodelius P.E."/>
            <person name="Rose J.K.C."/>
            <person name="Tang K."/>
        </authorList>
    </citation>
    <scope>NUCLEOTIDE SEQUENCE [LARGE SCALE GENOMIC DNA]</scope>
    <source>
        <strain evidence="3">cv. Huhao1</strain>
        <tissue evidence="2">Leaf</tissue>
    </source>
</reference>
<proteinExistence type="predicted"/>
<evidence type="ECO:0000256" key="1">
    <source>
        <dbReference type="SAM" id="MobiDB-lite"/>
    </source>
</evidence>
<keyword evidence="3" id="KW-1185">Reference proteome</keyword>
<comment type="caution">
    <text evidence="2">The sequence shown here is derived from an EMBL/GenBank/DDBJ whole genome shotgun (WGS) entry which is preliminary data.</text>
</comment>
<dbReference type="AlphaFoldDB" id="A0A2U1M145"/>
<dbReference type="EMBL" id="PKPP01006903">
    <property type="protein sequence ID" value="PWA54973.1"/>
    <property type="molecule type" value="Genomic_DNA"/>
</dbReference>
<evidence type="ECO:0000313" key="3">
    <source>
        <dbReference type="Proteomes" id="UP000245207"/>
    </source>
</evidence>
<dbReference type="Proteomes" id="UP000245207">
    <property type="component" value="Unassembled WGS sequence"/>
</dbReference>
<feature type="region of interest" description="Disordered" evidence="1">
    <location>
        <begin position="65"/>
        <end position="106"/>
    </location>
</feature>
<protein>
    <submittedName>
        <fullName evidence="2">Uncharacterized protein</fullName>
    </submittedName>
</protein>
<feature type="region of interest" description="Disordered" evidence="1">
    <location>
        <begin position="1"/>
        <end position="24"/>
    </location>
</feature>
<sequence length="106" mass="11789">MINRHDLPWGAAGKNHDEEESAEKSHFWMGRFPKGSGTKVEFCDPRGGTGLWSAAQQSQLAIRHPFAQPRGESLQSGGGARGPSTRSRLPQNKRRSWFVSLQTETQ</sequence>
<feature type="compositionally biased region" description="Basic and acidic residues" evidence="1">
    <location>
        <begin position="14"/>
        <end position="24"/>
    </location>
</feature>
<name>A0A2U1M145_ARTAN</name>
<organism evidence="2 3">
    <name type="scientific">Artemisia annua</name>
    <name type="common">Sweet wormwood</name>
    <dbReference type="NCBI Taxonomy" id="35608"/>
    <lineage>
        <taxon>Eukaryota</taxon>
        <taxon>Viridiplantae</taxon>
        <taxon>Streptophyta</taxon>
        <taxon>Embryophyta</taxon>
        <taxon>Tracheophyta</taxon>
        <taxon>Spermatophyta</taxon>
        <taxon>Magnoliopsida</taxon>
        <taxon>eudicotyledons</taxon>
        <taxon>Gunneridae</taxon>
        <taxon>Pentapetalae</taxon>
        <taxon>asterids</taxon>
        <taxon>campanulids</taxon>
        <taxon>Asterales</taxon>
        <taxon>Asteraceae</taxon>
        <taxon>Asteroideae</taxon>
        <taxon>Anthemideae</taxon>
        <taxon>Artemisiinae</taxon>
        <taxon>Artemisia</taxon>
    </lineage>
</organism>
<accession>A0A2U1M145</accession>